<keyword evidence="3" id="KW-0238">DNA-binding</keyword>
<feature type="region of interest" description="Disordered" evidence="1">
    <location>
        <begin position="57"/>
        <end position="101"/>
    </location>
</feature>
<evidence type="ECO:0000313" key="4">
    <source>
        <dbReference type="Proteomes" id="UP001604043"/>
    </source>
</evidence>
<evidence type="ECO:0000313" key="3">
    <source>
        <dbReference type="EMBL" id="MFG1251184.1"/>
    </source>
</evidence>
<dbReference type="Proteomes" id="UP001604043">
    <property type="component" value="Unassembled WGS sequence"/>
</dbReference>
<organism evidence="3 4">
    <name type="scientific">Xanthobacter aminoxidans</name>
    <dbReference type="NCBI Taxonomy" id="186280"/>
    <lineage>
        <taxon>Bacteria</taxon>
        <taxon>Pseudomonadati</taxon>
        <taxon>Pseudomonadota</taxon>
        <taxon>Alphaproteobacteria</taxon>
        <taxon>Hyphomicrobiales</taxon>
        <taxon>Xanthobacteraceae</taxon>
        <taxon>Xanthobacter</taxon>
    </lineage>
</organism>
<dbReference type="Gene3D" id="3.30.160.390">
    <property type="entry name" value="Integrase, DNA-binding domain"/>
    <property type="match status" value="1"/>
</dbReference>
<dbReference type="InterPro" id="IPR025166">
    <property type="entry name" value="Integrase_DNA_bind_dom"/>
</dbReference>
<dbReference type="InterPro" id="IPR038488">
    <property type="entry name" value="Integrase_DNA-bd_sf"/>
</dbReference>
<gene>
    <name evidence="3" type="ORF">V5F30_03135</name>
</gene>
<dbReference type="GO" id="GO:0003677">
    <property type="term" value="F:DNA binding"/>
    <property type="evidence" value="ECO:0007669"/>
    <property type="project" value="UniProtKB-KW"/>
</dbReference>
<proteinExistence type="predicted"/>
<feature type="compositionally biased region" description="Low complexity" evidence="1">
    <location>
        <begin position="59"/>
        <end position="77"/>
    </location>
</feature>
<dbReference type="Pfam" id="PF13356">
    <property type="entry name" value="Arm-DNA-bind_3"/>
    <property type="match status" value="1"/>
</dbReference>
<keyword evidence="4" id="KW-1185">Reference proteome</keyword>
<evidence type="ECO:0000259" key="2">
    <source>
        <dbReference type="Pfam" id="PF13356"/>
    </source>
</evidence>
<accession>A0ABW6ZBL5</accession>
<comment type="caution">
    <text evidence="3">The sequence shown here is derived from an EMBL/GenBank/DDBJ whole genome shotgun (WGS) entry which is preliminary data.</text>
</comment>
<dbReference type="RefSeq" id="WP_348550899.1">
    <property type="nucleotide sequence ID" value="NZ_JBAFUR010000001.1"/>
</dbReference>
<feature type="region of interest" description="Disordered" evidence="1">
    <location>
        <begin position="1"/>
        <end position="39"/>
    </location>
</feature>
<feature type="domain" description="Integrase DNA-binding" evidence="2">
    <location>
        <begin position="12"/>
        <end position="97"/>
    </location>
</feature>
<name>A0ABW6ZBL5_9HYPH</name>
<feature type="compositionally biased region" description="Polar residues" evidence="1">
    <location>
        <begin position="1"/>
        <end position="11"/>
    </location>
</feature>
<reference evidence="3 4" key="1">
    <citation type="submission" date="2024-02" db="EMBL/GenBank/DDBJ databases">
        <title>Expansion and revision of Xanthobacter and proposal of Roseixanthobacter gen. nov.</title>
        <authorList>
            <person name="Soltysiak M.P.M."/>
            <person name="Jalihal A."/>
            <person name="Ory A."/>
            <person name="Chrisophersen C."/>
            <person name="Lee A.D."/>
            <person name="Boulton J."/>
            <person name="Springer M."/>
        </authorList>
    </citation>
    <scope>NUCLEOTIDE SEQUENCE [LARGE SCALE GENOMIC DNA]</scope>
    <source>
        <strain evidence="3 4">CB5</strain>
    </source>
</reference>
<protein>
    <submittedName>
        <fullName evidence="3">Arm DNA-binding domain-containing protein</fullName>
    </submittedName>
</protein>
<evidence type="ECO:0000256" key="1">
    <source>
        <dbReference type="SAM" id="MobiDB-lite"/>
    </source>
</evidence>
<sequence>MPTNPDASNLALSDAVVRSTKPQPRPVKPSGGGGFHRLVTPAGGRLWRLAYRFDGGWGSPSTRSTSGGSGTATASLSDTRRRRTASAARISRQLNSRARHR</sequence>
<dbReference type="EMBL" id="JBAFUR010000001">
    <property type="protein sequence ID" value="MFG1251184.1"/>
    <property type="molecule type" value="Genomic_DNA"/>
</dbReference>